<name>A0A1D7QY21_9BACI</name>
<dbReference type="KEGG" id="bbev:BBEV_2563"/>
<organism evidence="1 2">
    <name type="scientific">Salisediminibacterium beveridgei</name>
    <dbReference type="NCBI Taxonomy" id="632773"/>
    <lineage>
        <taxon>Bacteria</taxon>
        <taxon>Bacillati</taxon>
        <taxon>Bacillota</taxon>
        <taxon>Bacilli</taxon>
        <taxon>Bacillales</taxon>
        <taxon>Bacillaceae</taxon>
        <taxon>Salisediminibacterium</taxon>
    </lineage>
</organism>
<proteinExistence type="predicted"/>
<protein>
    <submittedName>
        <fullName evidence="1">Uncharacterized protein</fullName>
    </submittedName>
</protein>
<keyword evidence="2" id="KW-1185">Reference proteome</keyword>
<sequence>MSLNTNPAFFIEITLSYPDHKKDTYQFAAKDNQGLFTGQKMIRSVSIIIMQFLKG</sequence>
<reference evidence="1 2" key="1">
    <citation type="submission" date="2015-08" db="EMBL/GenBank/DDBJ databases">
        <title>The complete genome sequence of Bacillus beveridgei MLTeJB.</title>
        <authorList>
            <person name="Hanson T.E."/>
            <person name="Mesa C."/>
            <person name="Basesman S.M."/>
            <person name="Oremland R.S."/>
        </authorList>
    </citation>
    <scope>NUCLEOTIDE SEQUENCE [LARGE SCALE GENOMIC DNA]</scope>
    <source>
        <strain evidence="1 2">MLTeJB</strain>
    </source>
</reference>
<accession>A0A1D7QY21</accession>
<gene>
    <name evidence="1" type="ORF">BBEV_2563</name>
</gene>
<dbReference type="Proteomes" id="UP000094463">
    <property type="component" value="Chromosome"/>
</dbReference>
<dbReference type="AlphaFoldDB" id="A0A1D7QY21"/>
<dbReference type="EMBL" id="CP012502">
    <property type="protein sequence ID" value="AOM83902.1"/>
    <property type="molecule type" value="Genomic_DNA"/>
</dbReference>
<evidence type="ECO:0000313" key="2">
    <source>
        <dbReference type="Proteomes" id="UP000094463"/>
    </source>
</evidence>
<evidence type="ECO:0000313" key="1">
    <source>
        <dbReference type="EMBL" id="AOM83902.1"/>
    </source>
</evidence>